<dbReference type="Proteomes" id="UP000001203">
    <property type="component" value="Chromosome linear"/>
</dbReference>
<evidence type="ECO:0000313" key="2">
    <source>
        <dbReference type="EMBL" id="ACB54119.1"/>
    </source>
</evidence>
<dbReference type="EMBL" id="CP000807">
    <property type="protein sequence ID" value="ACB54119.1"/>
    <property type="molecule type" value="Genomic_DNA"/>
</dbReference>
<evidence type="ECO:0000313" key="3">
    <source>
        <dbReference type="Proteomes" id="UP000001203"/>
    </source>
</evidence>
<protein>
    <submittedName>
        <fullName evidence="2">Uncharacterized protein</fullName>
    </submittedName>
</protein>
<reference evidence="2 3" key="1">
    <citation type="journal article" date="2008" name="Proc. Natl. Acad. Sci. U.S.A.">
        <title>The genome of Cyanothece 51142, a unicellular diazotrophic cyanobacterium important in the marine nitrogen cycle.</title>
        <authorList>
            <person name="Welsh E.A."/>
            <person name="Liberton M."/>
            <person name="Stoeckel J."/>
            <person name="Loh T."/>
            <person name="Elvitigala T."/>
            <person name="Wang C."/>
            <person name="Wollam A."/>
            <person name="Fulton R.S."/>
            <person name="Clifton S.W."/>
            <person name="Jacobs J.M."/>
            <person name="Aurora R."/>
            <person name="Ghosh B.K."/>
            <person name="Sherman L.A."/>
            <person name="Smith R.D."/>
            <person name="Wilson R.K."/>
            <person name="Pakrasi H.B."/>
        </authorList>
    </citation>
    <scope>NUCLEOTIDE SEQUENCE [LARGE SCALE GENOMIC DNA]</scope>
    <source>
        <strain evidence="3">ATCC 51142 / BH68</strain>
    </source>
</reference>
<sequence length="95" mass="11078">MNFEGLICEHNRSHPYYRFSYLPENIKQFMFTLILTARGSGIKAISARIKLEKFTQMSNEDIISLYQESFPGSESNDNMDTKPNNKGLNHSFFNY</sequence>
<evidence type="ECO:0000256" key="1">
    <source>
        <dbReference type="SAM" id="MobiDB-lite"/>
    </source>
</evidence>
<accession>B1X1V8</accession>
<name>B1X1V8_CROS5</name>
<dbReference type="KEGG" id="cyt:cce_4771"/>
<dbReference type="AlphaFoldDB" id="B1X1V8"/>
<organism evidence="2 3">
    <name type="scientific">Crocosphaera subtropica (strain ATCC 51142 / BH68)</name>
    <name type="common">Cyanothece sp. (strain ATCC 51142)</name>
    <dbReference type="NCBI Taxonomy" id="43989"/>
    <lineage>
        <taxon>Bacteria</taxon>
        <taxon>Bacillati</taxon>
        <taxon>Cyanobacteriota</taxon>
        <taxon>Cyanophyceae</taxon>
        <taxon>Oscillatoriophycideae</taxon>
        <taxon>Chroococcales</taxon>
        <taxon>Aphanothecaceae</taxon>
        <taxon>Crocosphaera</taxon>
        <taxon>Crocosphaera subtropica</taxon>
    </lineage>
</organism>
<gene>
    <name evidence="2" type="ordered locus">cce_4771</name>
</gene>
<proteinExistence type="predicted"/>
<dbReference type="STRING" id="43989.cce_4771"/>
<keyword evidence="3" id="KW-1185">Reference proteome</keyword>
<dbReference type="HOGENOM" id="CLU_2368155_0_0_3"/>
<feature type="region of interest" description="Disordered" evidence="1">
    <location>
        <begin position="73"/>
        <end position="95"/>
    </location>
</feature>
<dbReference type="RefSeq" id="WP_009547934.1">
    <property type="nucleotide sequence ID" value="NC_010547.1"/>
</dbReference>